<evidence type="ECO:0000256" key="1">
    <source>
        <dbReference type="PIRSR" id="PIRSR611757-1"/>
    </source>
</evidence>
<dbReference type="PANTHER" id="PTHR30163">
    <property type="entry name" value="MEMBRANE-BOUND LYTIC MUREIN TRANSGLYCOSYLASE B"/>
    <property type="match status" value="1"/>
</dbReference>
<dbReference type="InterPro" id="IPR011757">
    <property type="entry name" value="Lytic_transglycosylase_MltB"/>
</dbReference>
<name>A0A1V4T5R5_9GAMM</name>
<evidence type="ECO:0000313" key="3">
    <source>
        <dbReference type="EMBL" id="OPX55951.1"/>
    </source>
</evidence>
<evidence type="ECO:0000313" key="4">
    <source>
        <dbReference type="Proteomes" id="UP000191418"/>
    </source>
</evidence>
<dbReference type="InterPro" id="IPR023346">
    <property type="entry name" value="Lysozyme-like_dom_sf"/>
</dbReference>
<dbReference type="Pfam" id="PF13406">
    <property type="entry name" value="SLT_2"/>
    <property type="match status" value="1"/>
</dbReference>
<organism evidence="3 4">
    <name type="scientific">Oceanospirillum multiglobuliferum</name>
    <dbReference type="NCBI Taxonomy" id="64969"/>
    <lineage>
        <taxon>Bacteria</taxon>
        <taxon>Pseudomonadati</taxon>
        <taxon>Pseudomonadota</taxon>
        <taxon>Gammaproteobacteria</taxon>
        <taxon>Oceanospirillales</taxon>
        <taxon>Oceanospirillaceae</taxon>
        <taxon>Oceanospirillum</taxon>
    </lineage>
</organism>
<dbReference type="NCBIfam" id="TIGR02282">
    <property type="entry name" value="MltB"/>
    <property type="match status" value="1"/>
</dbReference>
<feature type="active site" evidence="1">
    <location>
        <position position="119"/>
    </location>
</feature>
<reference evidence="3 4" key="1">
    <citation type="submission" date="2017-01" db="EMBL/GenBank/DDBJ databases">
        <title>Genome Sequencing of a Marine Spirillum, Oceanospirillum multiglobuliferum ATCC 33336, from Japan.</title>
        <authorList>
            <person name="Carney J.G."/>
            <person name="Trachtenberg A.M."/>
            <person name="Rheaume B.A."/>
            <person name="Linnane J.D."/>
            <person name="Pitts N.L."/>
            <person name="Mykles D.L."/>
            <person name="Maclea K.S."/>
        </authorList>
    </citation>
    <scope>NUCLEOTIDE SEQUENCE [LARGE SCALE GENOMIC DNA]</scope>
    <source>
        <strain evidence="3 4">ATCC 33336</strain>
    </source>
</reference>
<dbReference type="OrthoDB" id="9772911at2"/>
<dbReference type="SUPFAM" id="SSF53955">
    <property type="entry name" value="Lysozyme-like"/>
    <property type="match status" value="1"/>
</dbReference>
<dbReference type="FunFam" id="1.10.8.350:FF:000001">
    <property type="entry name" value="Lytic murein transglycosylase B"/>
    <property type="match status" value="1"/>
</dbReference>
<dbReference type="GO" id="GO:0008933">
    <property type="term" value="F:peptidoglycan lytic transglycosylase activity"/>
    <property type="evidence" value="ECO:0007669"/>
    <property type="project" value="TreeGrafter"/>
</dbReference>
<dbReference type="Proteomes" id="UP000191418">
    <property type="component" value="Unassembled WGS sequence"/>
</dbReference>
<dbReference type="Gene3D" id="1.10.8.350">
    <property type="entry name" value="Bacterial muramidase"/>
    <property type="match status" value="1"/>
</dbReference>
<protein>
    <submittedName>
        <fullName evidence="3">Lytic murein transglycosylase B</fullName>
    </submittedName>
</protein>
<dbReference type="InterPro" id="IPR031304">
    <property type="entry name" value="SLT_2"/>
</dbReference>
<dbReference type="InterPro" id="IPR043426">
    <property type="entry name" value="MltB-like"/>
</dbReference>
<dbReference type="CDD" id="cd13399">
    <property type="entry name" value="Slt35-like"/>
    <property type="match status" value="1"/>
</dbReference>
<evidence type="ECO:0000259" key="2">
    <source>
        <dbReference type="Pfam" id="PF13406"/>
    </source>
</evidence>
<dbReference type="Gene3D" id="1.10.530.10">
    <property type="match status" value="1"/>
</dbReference>
<dbReference type="STRING" id="64969.SAMN02745127_01002"/>
<dbReference type="AlphaFoldDB" id="A0A1V4T5R5"/>
<proteinExistence type="predicted"/>
<sequence length="327" mass="37120">MGCATANTSEPTEPQAQSNYERKVQIKDFIAEMVKDHDFDPEPLEALFQKVERKQSILDAISRPAERTLEWKDYRKIFITKPRIDQGVTFLRQHRALLERAEMVYGIPKEVITAIIGVETFYGRMTGKYRVMDALSTLAFDYPPRAEFFRGQLKEYLLLAKEEGIDPLSLKGSYAGAMGFPQFIPSSYRAYAVDFDGDHQRNIWQNPADVIGSVANYFRQHGWETGAEVVLEASTEGDAFQSVLNQSLKPELSVADLAALGFTARNKNADIDANGKATAMQLEGVRGTEYWLGLKNFYVITRYNHSKLYAMAVYQLSQEIRKADLKR</sequence>
<dbReference type="GO" id="GO:0009253">
    <property type="term" value="P:peptidoglycan catabolic process"/>
    <property type="evidence" value="ECO:0007669"/>
    <property type="project" value="TreeGrafter"/>
</dbReference>
<comment type="caution">
    <text evidence="3">The sequence shown here is derived from an EMBL/GenBank/DDBJ whole genome shotgun (WGS) entry which is preliminary data.</text>
</comment>
<dbReference type="EMBL" id="MTSM01000006">
    <property type="protein sequence ID" value="OPX55951.1"/>
    <property type="molecule type" value="Genomic_DNA"/>
</dbReference>
<feature type="domain" description="Transglycosylase SLT" evidence="2">
    <location>
        <begin position="25"/>
        <end position="318"/>
    </location>
</feature>
<dbReference type="PANTHER" id="PTHR30163:SF9">
    <property type="entry name" value="MEMBRANE-BOUND LYTIC MUREIN TRANSGLYCOSYLASE B"/>
    <property type="match status" value="1"/>
</dbReference>
<accession>A0A1V4T5R5</accession>
<gene>
    <name evidence="3" type="ORF">BTE48_06460</name>
</gene>
<keyword evidence="4" id="KW-1185">Reference proteome</keyword>